<organism evidence="1 2">
    <name type="scientific">Lentinus brumalis</name>
    <dbReference type="NCBI Taxonomy" id="2498619"/>
    <lineage>
        <taxon>Eukaryota</taxon>
        <taxon>Fungi</taxon>
        <taxon>Dikarya</taxon>
        <taxon>Basidiomycota</taxon>
        <taxon>Agaricomycotina</taxon>
        <taxon>Agaricomycetes</taxon>
        <taxon>Polyporales</taxon>
        <taxon>Polyporaceae</taxon>
        <taxon>Lentinus</taxon>
    </lineage>
</organism>
<dbReference type="STRING" id="139420.A0A371CRQ4"/>
<dbReference type="OrthoDB" id="2751657at2759"/>
<dbReference type="AlphaFoldDB" id="A0A371CRQ4"/>
<keyword evidence="2" id="KW-1185">Reference proteome</keyword>
<name>A0A371CRQ4_9APHY</name>
<proteinExistence type="predicted"/>
<evidence type="ECO:0000313" key="1">
    <source>
        <dbReference type="EMBL" id="RDX42963.1"/>
    </source>
</evidence>
<evidence type="ECO:0008006" key="3">
    <source>
        <dbReference type="Google" id="ProtNLM"/>
    </source>
</evidence>
<evidence type="ECO:0000313" key="2">
    <source>
        <dbReference type="Proteomes" id="UP000256964"/>
    </source>
</evidence>
<accession>A0A371CRQ4</accession>
<dbReference type="EMBL" id="KZ857473">
    <property type="protein sequence ID" value="RDX42963.1"/>
    <property type="molecule type" value="Genomic_DNA"/>
</dbReference>
<reference evidence="1 2" key="1">
    <citation type="journal article" date="2018" name="Biotechnol. Biofuels">
        <title>Integrative visual omics of the white-rot fungus Polyporus brumalis exposes the biotechnological potential of its oxidative enzymes for delignifying raw plant biomass.</title>
        <authorList>
            <person name="Miyauchi S."/>
            <person name="Rancon A."/>
            <person name="Drula E."/>
            <person name="Hage H."/>
            <person name="Chaduli D."/>
            <person name="Favel A."/>
            <person name="Grisel S."/>
            <person name="Henrissat B."/>
            <person name="Herpoel-Gimbert I."/>
            <person name="Ruiz-Duenas F.J."/>
            <person name="Chevret D."/>
            <person name="Hainaut M."/>
            <person name="Lin J."/>
            <person name="Wang M."/>
            <person name="Pangilinan J."/>
            <person name="Lipzen A."/>
            <person name="Lesage-Meessen L."/>
            <person name="Navarro D."/>
            <person name="Riley R."/>
            <person name="Grigoriev I.V."/>
            <person name="Zhou S."/>
            <person name="Raouche S."/>
            <person name="Rosso M.N."/>
        </authorList>
    </citation>
    <scope>NUCLEOTIDE SEQUENCE [LARGE SCALE GENOMIC DNA]</scope>
    <source>
        <strain evidence="1 2">BRFM 1820</strain>
    </source>
</reference>
<dbReference type="Proteomes" id="UP000256964">
    <property type="component" value="Unassembled WGS sequence"/>
</dbReference>
<gene>
    <name evidence="1" type="ORF">OH76DRAFT_1475085</name>
</gene>
<protein>
    <recommendedName>
        <fullName evidence="3">F-box domain-containing protein</fullName>
    </recommendedName>
</protein>
<sequence length="412" mass="46596">MSTEALRINEDILHELMLYMGPVEHAAAALVAHRWTPPAQKALYRSITFRVYGESELECPGPQLVETLKHHSHLRALVRQISIHASTSQEMDWMDMFSEESLRNFTYICWPRNAFSPALLQKDAIRTVPHLTAHGPMDAAGLQACFELPLMETLELDLSDWDLRMASSRPPMRMVLPTLDVTVDASRARNLEHLYVHIQCICQPIVIAILAALAHQLRSLHIHVSPGAKLDSRGSWAKEFIGHVRRGANLTRVVFSGFPESHAAFSARNIAQQTHPYSQAALSARWQQWERTQQVQPFLNVIAQQSALEHLGCIDGLYTEELFRTLPHTMRALDFYVDEETFGCEGALLDLLGRVEEDGLFLRRVTFFAAEERRTLFGVIEAACKENGVDFVFFPVVTPLNNPPTRPAIAWD</sequence>